<dbReference type="AlphaFoldDB" id="A0A9P3HH90"/>
<keyword evidence="11" id="KW-0539">Nucleus</keyword>
<feature type="region of interest" description="Disordered" evidence="14">
    <location>
        <begin position="671"/>
        <end position="732"/>
    </location>
</feature>
<dbReference type="SUPFAM" id="SSF55729">
    <property type="entry name" value="Acyl-CoA N-acyltransferases (Nat)"/>
    <property type="match status" value="1"/>
</dbReference>
<dbReference type="Proteomes" id="UP000827284">
    <property type="component" value="Unassembled WGS sequence"/>
</dbReference>
<evidence type="ECO:0000256" key="8">
    <source>
        <dbReference type="ARBA" id="ARBA00022990"/>
    </source>
</evidence>
<feature type="compositionally biased region" description="Low complexity" evidence="14">
    <location>
        <begin position="129"/>
        <end position="147"/>
    </location>
</feature>
<feature type="region of interest" description="Disordered" evidence="14">
    <location>
        <begin position="549"/>
        <end position="643"/>
    </location>
</feature>
<evidence type="ECO:0000256" key="5">
    <source>
        <dbReference type="ARBA" id="ARBA00022723"/>
    </source>
</evidence>
<keyword evidence="4" id="KW-0808">Transferase</keyword>
<dbReference type="PANTHER" id="PTHR10615">
    <property type="entry name" value="HISTONE ACETYLTRANSFERASE"/>
    <property type="match status" value="1"/>
</dbReference>
<dbReference type="PANTHER" id="PTHR10615:SF219">
    <property type="entry name" value="HISTONE ACETYLTRANSFERASE KAT5"/>
    <property type="match status" value="1"/>
</dbReference>
<evidence type="ECO:0000256" key="7">
    <source>
        <dbReference type="ARBA" id="ARBA00022833"/>
    </source>
</evidence>
<dbReference type="Pfam" id="PF11717">
    <property type="entry name" value="Tudor-knot"/>
    <property type="match status" value="1"/>
</dbReference>
<keyword evidence="10" id="KW-0804">Transcription</keyword>
<feature type="compositionally biased region" description="Basic residues" evidence="14">
    <location>
        <begin position="707"/>
        <end position="724"/>
    </location>
</feature>
<keyword evidence="9" id="KW-0805">Transcription regulation</keyword>
<sequence length="778" mass="86355">MDTATSSGGGNLSVEIGHHYAIIGMDGREYKIEVIGKRVSDIDTDVYIHYEGTDKRLDEWVDVQRILPLKGPPSGSDSQAPADAPAEDTDSKDIAQQTETNARPKRKIVRDEVTLLVESLASPFRKRTGAVGSGNASKSSNNSPGPGKHLDDDDDDLERVRNVEWILYAGYDIATWYYSPFPEEYHDCQRLFVCDYCLKYIRHVDNYVDHTRTCKRKRPPGVVVYSKGVNKIYKVDGSKEKLYCQNLSLLAKLFLDNKTLYFDVNGFHFFVLTETRAGDRSDVPVGFFSKETVSYDGYNLACILVLPPFQRKSYGKLLIEFSYELTKIEGKVGSPEKPLSDLGKLGYVSYWVTAILRELYPKPWPAKRLSLLPLSGKSRNRATSLKPGSQSTASPSVPPSAGPSLSSPSSSSIPTPIPNDTASPTPLTAVKEEPPSQSTSLVRTGHQNTLGPMDMELNSGPFTSLSNGACLSTTDREKDEDKEIAFSIRELASKTGIMEEDLLETLVTMGWMKHWLPPKVHDSHPPVKGAKRNYHKLMKFHEQQRLLDAYGNPQDSGHEGHGNELSEHRSHQHVRQEHPSQHSQSSAAPKEPAGHAAGGEHASSLTGIRRYFTSSASSGANSGAITDNTVGSYKSKSTHSTPEANLSTLEYLEQQRKALLQEFDPVAILEIPESEDEDDNEHKKENSVSEDDDFQAGSSQHSQSQQHKQHQSHHTSRYSSHQHHGPSLLSHSDLNPVDVAVVTMGMVKAYQDKFNIRLDPYIDRDAIDWSAYHKSLGP</sequence>
<feature type="region of interest" description="Disordered" evidence="14">
    <location>
        <begin position="68"/>
        <end position="105"/>
    </location>
</feature>
<feature type="compositionally biased region" description="Low complexity" evidence="14">
    <location>
        <begin position="402"/>
        <end position="414"/>
    </location>
</feature>
<feature type="compositionally biased region" description="Polar residues" evidence="14">
    <location>
        <begin position="435"/>
        <end position="450"/>
    </location>
</feature>
<dbReference type="InterPro" id="IPR016181">
    <property type="entry name" value="Acyl_CoA_acyltransferase"/>
</dbReference>
<protein>
    <recommendedName>
        <fullName evidence="3">histone acetyltransferase</fullName>
        <ecNumber evidence="3">2.3.1.48</ecNumber>
    </recommendedName>
</protein>
<reference evidence="16" key="1">
    <citation type="submission" date="2021-11" db="EMBL/GenBank/DDBJ databases">
        <authorList>
            <person name="Herlambang A."/>
            <person name="Guo Y."/>
            <person name="Takashima Y."/>
            <person name="Nishizawa T."/>
        </authorList>
    </citation>
    <scope>NUCLEOTIDE SEQUENCE</scope>
    <source>
        <strain evidence="16">E1425</strain>
    </source>
</reference>
<evidence type="ECO:0000256" key="13">
    <source>
        <dbReference type="PIRSR" id="PIRSR602717-51"/>
    </source>
</evidence>
<comment type="similarity">
    <text evidence="2">Belongs to the MYST (SAS/MOZ) family.</text>
</comment>
<evidence type="ECO:0000256" key="1">
    <source>
        <dbReference type="ARBA" id="ARBA00004123"/>
    </source>
</evidence>
<dbReference type="InterPro" id="IPR016197">
    <property type="entry name" value="Chromo-like_dom_sf"/>
</dbReference>
<gene>
    <name evidence="16" type="ORF">EMPS_08757</name>
</gene>
<dbReference type="EMBL" id="BQFW01000012">
    <property type="protein sequence ID" value="GJJ76398.1"/>
    <property type="molecule type" value="Genomic_DNA"/>
</dbReference>
<organism evidence="16 17">
    <name type="scientific">Entomortierella parvispora</name>
    <dbReference type="NCBI Taxonomy" id="205924"/>
    <lineage>
        <taxon>Eukaryota</taxon>
        <taxon>Fungi</taxon>
        <taxon>Fungi incertae sedis</taxon>
        <taxon>Mucoromycota</taxon>
        <taxon>Mortierellomycotina</taxon>
        <taxon>Mortierellomycetes</taxon>
        <taxon>Mortierellales</taxon>
        <taxon>Mortierellaceae</taxon>
        <taxon>Entomortierella</taxon>
    </lineage>
</organism>
<dbReference type="PROSITE" id="PS51726">
    <property type="entry name" value="MYST_HAT"/>
    <property type="match status" value="1"/>
</dbReference>
<dbReference type="GO" id="GO:0006355">
    <property type="term" value="P:regulation of DNA-templated transcription"/>
    <property type="evidence" value="ECO:0007669"/>
    <property type="project" value="InterPro"/>
</dbReference>
<feature type="region of interest" description="Disordered" evidence="14">
    <location>
        <begin position="378"/>
        <end position="450"/>
    </location>
</feature>
<dbReference type="GO" id="GO:0046972">
    <property type="term" value="F:histone H4K16 acetyltransferase activity"/>
    <property type="evidence" value="ECO:0007669"/>
    <property type="project" value="TreeGrafter"/>
</dbReference>
<feature type="compositionally biased region" description="Low complexity" evidence="14">
    <location>
        <begin position="614"/>
        <end position="624"/>
    </location>
</feature>
<dbReference type="InterPro" id="IPR002717">
    <property type="entry name" value="HAT_MYST-type"/>
</dbReference>
<keyword evidence="17" id="KW-1185">Reference proteome</keyword>
<dbReference type="OrthoDB" id="787137at2759"/>
<evidence type="ECO:0000256" key="9">
    <source>
        <dbReference type="ARBA" id="ARBA00023015"/>
    </source>
</evidence>
<dbReference type="GO" id="GO:0035267">
    <property type="term" value="C:NuA4 histone acetyltransferase complex"/>
    <property type="evidence" value="ECO:0007669"/>
    <property type="project" value="TreeGrafter"/>
</dbReference>
<dbReference type="GO" id="GO:0005634">
    <property type="term" value="C:nucleus"/>
    <property type="evidence" value="ECO:0007669"/>
    <property type="project" value="UniProtKB-SubCell"/>
</dbReference>
<dbReference type="InterPro" id="IPR036388">
    <property type="entry name" value="WH-like_DNA-bd_sf"/>
</dbReference>
<evidence type="ECO:0000259" key="15">
    <source>
        <dbReference type="PROSITE" id="PS51726"/>
    </source>
</evidence>
<evidence type="ECO:0000256" key="6">
    <source>
        <dbReference type="ARBA" id="ARBA00022771"/>
    </source>
</evidence>
<feature type="region of interest" description="Disordered" evidence="14">
    <location>
        <begin position="127"/>
        <end position="154"/>
    </location>
</feature>
<keyword evidence="12" id="KW-0012">Acyltransferase</keyword>
<dbReference type="Gene3D" id="3.30.60.60">
    <property type="entry name" value="N-acetyl transferase-like"/>
    <property type="match status" value="1"/>
</dbReference>
<dbReference type="Pfam" id="PF01853">
    <property type="entry name" value="MOZ_SAS"/>
    <property type="match status" value="1"/>
</dbReference>
<feature type="compositionally biased region" description="Basic and acidic residues" evidence="14">
    <location>
        <begin position="556"/>
        <end position="580"/>
    </location>
</feature>
<evidence type="ECO:0000256" key="12">
    <source>
        <dbReference type="ARBA" id="ARBA00023315"/>
    </source>
</evidence>
<dbReference type="EC" id="2.3.1.48" evidence="3"/>
<feature type="domain" description="MYST-type HAT" evidence="15">
    <location>
        <begin position="158"/>
        <end position="553"/>
    </location>
</feature>
<evidence type="ECO:0000256" key="2">
    <source>
        <dbReference type="ARBA" id="ARBA00010107"/>
    </source>
</evidence>
<name>A0A9P3HH90_9FUNG</name>
<comment type="subcellular location">
    <subcellularLocation>
        <location evidence="1">Nucleus</location>
    </subcellularLocation>
</comment>
<dbReference type="Gene3D" id="2.30.30.140">
    <property type="match status" value="1"/>
</dbReference>
<dbReference type="Gene3D" id="3.40.630.30">
    <property type="match status" value="1"/>
</dbReference>
<evidence type="ECO:0000256" key="4">
    <source>
        <dbReference type="ARBA" id="ARBA00022679"/>
    </source>
</evidence>
<keyword evidence="8" id="KW-0007">Acetylation</keyword>
<keyword evidence="7" id="KW-0862">Zinc</keyword>
<keyword evidence="5" id="KW-0479">Metal-binding</keyword>
<dbReference type="SUPFAM" id="SSF54160">
    <property type="entry name" value="Chromo domain-like"/>
    <property type="match status" value="1"/>
</dbReference>
<dbReference type="Pfam" id="PF17772">
    <property type="entry name" value="zf-MYST"/>
    <property type="match status" value="1"/>
</dbReference>
<evidence type="ECO:0000313" key="16">
    <source>
        <dbReference type="EMBL" id="GJJ76398.1"/>
    </source>
</evidence>
<dbReference type="InterPro" id="IPR040706">
    <property type="entry name" value="Zf-MYST"/>
</dbReference>
<feature type="active site" description="Proton donor/acceptor" evidence="13">
    <location>
        <position position="336"/>
    </location>
</feature>
<dbReference type="InterPro" id="IPR050603">
    <property type="entry name" value="MYST_HAT"/>
</dbReference>
<evidence type="ECO:0000256" key="3">
    <source>
        <dbReference type="ARBA" id="ARBA00013184"/>
    </source>
</evidence>
<dbReference type="GO" id="GO:0008270">
    <property type="term" value="F:zinc ion binding"/>
    <property type="evidence" value="ECO:0007669"/>
    <property type="project" value="UniProtKB-KW"/>
</dbReference>
<feature type="compositionally biased region" description="Polar residues" evidence="14">
    <location>
        <begin position="625"/>
        <end position="643"/>
    </location>
</feature>
<proteinExistence type="inferred from homology"/>
<dbReference type="InterPro" id="IPR025995">
    <property type="entry name" value="Tudor-knot"/>
</dbReference>
<feature type="compositionally biased region" description="Low complexity" evidence="14">
    <location>
        <begin position="586"/>
        <end position="604"/>
    </location>
</feature>
<dbReference type="Gene3D" id="1.10.10.10">
    <property type="entry name" value="Winged helix-like DNA-binding domain superfamily/Winged helix DNA-binding domain"/>
    <property type="match status" value="1"/>
</dbReference>
<accession>A0A9P3HH90</accession>
<evidence type="ECO:0000256" key="11">
    <source>
        <dbReference type="ARBA" id="ARBA00023242"/>
    </source>
</evidence>
<comment type="caution">
    <text evidence="16">The sequence shown here is derived from an EMBL/GenBank/DDBJ whole genome shotgun (WGS) entry which is preliminary data.</text>
</comment>
<keyword evidence="6" id="KW-0863">Zinc-finger</keyword>
<evidence type="ECO:0000313" key="17">
    <source>
        <dbReference type="Proteomes" id="UP000827284"/>
    </source>
</evidence>
<reference evidence="16" key="2">
    <citation type="journal article" date="2022" name="Microbiol. Resour. Announc.">
        <title>Whole-Genome Sequence of Entomortierella parvispora E1425, a Mucoromycotan Fungus Associated with Burkholderiaceae-Related Endosymbiotic Bacteria.</title>
        <authorList>
            <person name="Herlambang A."/>
            <person name="Guo Y."/>
            <person name="Takashima Y."/>
            <person name="Narisawa K."/>
            <person name="Ohta H."/>
            <person name="Nishizawa T."/>
        </authorList>
    </citation>
    <scope>NUCLEOTIDE SEQUENCE</scope>
    <source>
        <strain evidence="16">E1425</strain>
    </source>
</reference>
<evidence type="ECO:0000256" key="14">
    <source>
        <dbReference type="SAM" id="MobiDB-lite"/>
    </source>
</evidence>
<evidence type="ECO:0000256" key="10">
    <source>
        <dbReference type="ARBA" id="ARBA00023163"/>
    </source>
</evidence>